<evidence type="ECO:0000256" key="1">
    <source>
        <dbReference type="ARBA" id="ARBA00004609"/>
    </source>
</evidence>
<dbReference type="AlphaFoldDB" id="E4X645"/>
<dbReference type="InParanoid" id="E4X645"/>
<dbReference type="InterPro" id="IPR039457">
    <property type="entry name" value="LYPD6-like"/>
</dbReference>
<evidence type="ECO:0008006" key="11">
    <source>
        <dbReference type="Google" id="ProtNLM"/>
    </source>
</evidence>
<dbReference type="GO" id="GO:0030550">
    <property type="term" value="F:acetylcholine receptor inhibitor activity"/>
    <property type="evidence" value="ECO:0007669"/>
    <property type="project" value="TreeGrafter"/>
</dbReference>
<keyword evidence="5" id="KW-0472">Membrane</keyword>
<dbReference type="CDD" id="cd23625">
    <property type="entry name" value="TFP_LU_ECD_LYPD6"/>
    <property type="match status" value="1"/>
</dbReference>
<dbReference type="Proteomes" id="UP000001307">
    <property type="component" value="Unassembled WGS sequence"/>
</dbReference>
<keyword evidence="2" id="KW-1003">Cell membrane</keyword>
<sequence>MRVGFFLATIAFARDFTEADIVHIYKRVLPYADAFRCFTCDNAVDNYECNNHAPDVFCPAETEFCFTEHVFKEETDSIRVRKSCMTRNKCHEQELGCQTDPISGHTTCKECCQGEICNLPVPKTNERFEEMLAEIGLNSAKNQFLSIAGLLFTTVLLLL</sequence>
<keyword evidence="6" id="KW-1015">Disulfide bond</keyword>
<keyword evidence="4" id="KW-0732">Signal</keyword>
<gene>
    <name evidence="9" type="ORF">GSOID_T00002660001</name>
</gene>
<dbReference type="InterPro" id="IPR045860">
    <property type="entry name" value="Snake_toxin-like_sf"/>
</dbReference>
<dbReference type="SUPFAM" id="SSF57302">
    <property type="entry name" value="Snake toxin-like"/>
    <property type="match status" value="1"/>
</dbReference>
<comment type="subcellular location">
    <subcellularLocation>
        <location evidence="1">Cell membrane</location>
        <topology evidence="1">Lipid-anchor</topology>
        <topology evidence="1">GPI-anchor</topology>
    </subcellularLocation>
</comment>
<evidence type="ECO:0000256" key="5">
    <source>
        <dbReference type="ARBA" id="ARBA00023136"/>
    </source>
</evidence>
<dbReference type="PANTHER" id="PTHR31171:SF0">
    <property type="entry name" value="LY6_PLAUR DOMAIN-CONTAINING PROTEIN 6"/>
    <property type="match status" value="1"/>
</dbReference>
<evidence type="ECO:0000313" key="10">
    <source>
        <dbReference type="Proteomes" id="UP000001307"/>
    </source>
</evidence>
<dbReference type="GO" id="GO:0005886">
    <property type="term" value="C:plasma membrane"/>
    <property type="evidence" value="ECO:0007669"/>
    <property type="project" value="UniProtKB-SubCell"/>
</dbReference>
<dbReference type="EMBL" id="FN653026">
    <property type="protein sequence ID" value="CBY07670.1"/>
    <property type="molecule type" value="Genomic_DNA"/>
</dbReference>
<keyword evidence="10" id="KW-1185">Reference proteome</keyword>
<evidence type="ECO:0000256" key="7">
    <source>
        <dbReference type="ARBA" id="ARBA00023180"/>
    </source>
</evidence>
<evidence type="ECO:0000256" key="8">
    <source>
        <dbReference type="ARBA" id="ARBA00023288"/>
    </source>
</evidence>
<keyword evidence="7" id="KW-0325">Glycoprotein</keyword>
<dbReference type="PANTHER" id="PTHR31171">
    <property type="entry name" value="LY6/PLAUR DOMAIN-CONTAINING PROTEIN 6"/>
    <property type="match status" value="1"/>
</dbReference>
<keyword evidence="8" id="KW-0449">Lipoprotein</keyword>
<organism evidence="9">
    <name type="scientific">Oikopleura dioica</name>
    <name type="common">Tunicate</name>
    <dbReference type="NCBI Taxonomy" id="34765"/>
    <lineage>
        <taxon>Eukaryota</taxon>
        <taxon>Metazoa</taxon>
        <taxon>Chordata</taxon>
        <taxon>Tunicata</taxon>
        <taxon>Appendicularia</taxon>
        <taxon>Copelata</taxon>
        <taxon>Oikopleuridae</taxon>
        <taxon>Oikopleura</taxon>
    </lineage>
</organism>
<evidence type="ECO:0000313" key="9">
    <source>
        <dbReference type="EMBL" id="CBY07670.1"/>
    </source>
</evidence>
<dbReference type="Gene3D" id="2.10.60.10">
    <property type="entry name" value="CD59"/>
    <property type="match status" value="1"/>
</dbReference>
<reference evidence="9" key="1">
    <citation type="journal article" date="2010" name="Science">
        <title>Plasticity of animal genome architecture unmasked by rapid evolution of a pelagic tunicate.</title>
        <authorList>
            <person name="Denoeud F."/>
            <person name="Henriet S."/>
            <person name="Mungpakdee S."/>
            <person name="Aury J.M."/>
            <person name="Da Silva C."/>
            <person name="Brinkmann H."/>
            <person name="Mikhaleva J."/>
            <person name="Olsen L.C."/>
            <person name="Jubin C."/>
            <person name="Canestro C."/>
            <person name="Bouquet J.M."/>
            <person name="Danks G."/>
            <person name="Poulain J."/>
            <person name="Campsteijn C."/>
            <person name="Adamski M."/>
            <person name="Cross I."/>
            <person name="Yadetie F."/>
            <person name="Muffato M."/>
            <person name="Louis A."/>
            <person name="Butcher S."/>
            <person name="Tsagkogeorga G."/>
            <person name="Konrad A."/>
            <person name="Singh S."/>
            <person name="Jensen M.F."/>
            <person name="Cong E.H."/>
            <person name="Eikeseth-Otteraa H."/>
            <person name="Noel B."/>
            <person name="Anthouard V."/>
            <person name="Porcel B.M."/>
            <person name="Kachouri-Lafond R."/>
            <person name="Nishino A."/>
            <person name="Ugolini M."/>
            <person name="Chourrout P."/>
            <person name="Nishida H."/>
            <person name="Aasland R."/>
            <person name="Huzurbazar S."/>
            <person name="Westhof E."/>
            <person name="Delsuc F."/>
            <person name="Lehrach H."/>
            <person name="Reinhardt R."/>
            <person name="Weissenbach J."/>
            <person name="Roy S.W."/>
            <person name="Artiguenave F."/>
            <person name="Postlethwait J.H."/>
            <person name="Manak J.R."/>
            <person name="Thompson E.M."/>
            <person name="Jaillon O."/>
            <person name="Du Pasquier L."/>
            <person name="Boudinot P."/>
            <person name="Liberles D.A."/>
            <person name="Volff J.N."/>
            <person name="Philippe H."/>
            <person name="Lenhard B."/>
            <person name="Roest Crollius H."/>
            <person name="Wincker P."/>
            <person name="Chourrout D."/>
        </authorList>
    </citation>
    <scope>NUCLEOTIDE SEQUENCE [LARGE SCALE GENOMIC DNA]</scope>
</reference>
<evidence type="ECO:0000256" key="4">
    <source>
        <dbReference type="ARBA" id="ARBA00022729"/>
    </source>
</evidence>
<dbReference type="Pfam" id="PF16975">
    <property type="entry name" value="UPAR_LY6_2"/>
    <property type="match status" value="1"/>
</dbReference>
<name>E4X645_OIKDI</name>
<evidence type="ECO:0000256" key="3">
    <source>
        <dbReference type="ARBA" id="ARBA00022622"/>
    </source>
</evidence>
<evidence type="ECO:0000256" key="6">
    <source>
        <dbReference type="ARBA" id="ARBA00023157"/>
    </source>
</evidence>
<accession>E4X645</accession>
<dbReference type="OrthoDB" id="6149028at2759"/>
<proteinExistence type="predicted"/>
<dbReference type="GO" id="GO:0090263">
    <property type="term" value="P:positive regulation of canonical Wnt signaling pathway"/>
    <property type="evidence" value="ECO:0007669"/>
    <property type="project" value="TreeGrafter"/>
</dbReference>
<dbReference type="GO" id="GO:0098552">
    <property type="term" value="C:side of membrane"/>
    <property type="evidence" value="ECO:0007669"/>
    <property type="project" value="UniProtKB-KW"/>
</dbReference>
<keyword evidence="3" id="KW-0336">GPI-anchor</keyword>
<evidence type="ECO:0000256" key="2">
    <source>
        <dbReference type="ARBA" id="ARBA00022475"/>
    </source>
</evidence>
<protein>
    <recommendedName>
        <fullName evidence="11">UPAR/Ly6 domain-containing protein</fullName>
    </recommendedName>
</protein>